<evidence type="ECO:0000256" key="1">
    <source>
        <dbReference type="ARBA" id="ARBA00006018"/>
    </source>
</evidence>
<evidence type="ECO:0000313" key="2">
    <source>
        <dbReference type="EMBL" id="OGZ34965.1"/>
    </source>
</evidence>
<dbReference type="GO" id="GO:1902670">
    <property type="term" value="F:carbon dioxide binding"/>
    <property type="evidence" value="ECO:0007669"/>
    <property type="project" value="TreeGrafter"/>
</dbReference>
<dbReference type="Pfam" id="PF01455">
    <property type="entry name" value="HupF_HypC"/>
    <property type="match status" value="1"/>
</dbReference>
<gene>
    <name evidence="2" type="ORF">A2174_00040</name>
</gene>
<dbReference type="Proteomes" id="UP000177725">
    <property type="component" value="Unassembled WGS sequence"/>
</dbReference>
<dbReference type="InterPro" id="IPR001109">
    <property type="entry name" value="Hydrogenase_HupF/HypC"/>
</dbReference>
<dbReference type="PANTHER" id="PTHR35177:SF2">
    <property type="entry name" value="HYDROGENASE MATURATION FACTOR HYBG"/>
    <property type="match status" value="1"/>
</dbReference>
<reference evidence="2 3" key="1">
    <citation type="journal article" date="2016" name="Nat. Commun.">
        <title>Thousands of microbial genomes shed light on interconnected biogeochemical processes in an aquifer system.</title>
        <authorList>
            <person name="Anantharaman K."/>
            <person name="Brown C.T."/>
            <person name="Hug L.A."/>
            <person name="Sharon I."/>
            <person name="Castelle C.J."/>
            <person name="Probst A.J."/>
            <person name="Thomas B.C."/>
            <person name="Singh A."/>
            <person name="Wilkins M.J."/>
            <person name="Karaoz U."/>
            <person name="Brodie E.L."/>
            <person name="Williams K.H."/>
            <person name="Hubbard S.S."/>
            <person name="Banfield J.F."/>
        </authorList>
    </citation>
    <scope>NUCLEOTIDE SEQUENCE [LARGE SCALE GENOMIC DNA]</scope>
</reference>
<evidence type="ECO:0008006" key="4">
    <source>
        <dbReference type="Google" id="ProtNLM"/>
    </source>
</evidence>
<comment type="caution">
    <text evidence="2">The sequence shown here is derived from an EMBL/GenBank/DDBJ whole genome shotgun (WGS) entry which is preliminary data.</text>
</comment>
<organism evidence="2 3">
    <name type="scientific">Candidatus Portnoybacteria bacterium RBG_13_41_18</name>
    <dbReference type="NCBI Taxonomy" id="1801991"/>
    <lineage>
        <taxon>Bacteria</taxon>
        <taxon>Candidatus Portnoyibacteriota</taxon>
    </lineage>
</organism>
<dbReference type="Gene3D" id="2.30.30.140">
    <property type="match status" value="1"/>
</dbReference>
<dbReference type="GO" id="GO:0005506">
    <property type="term" value="F:iron ion binding"/>
    <property type="evidence" value="ECO:0007669"/>
    <property type="project" value="TreeGrafter"/>
</dbReference>
<dbReference type="SUPFAM" id="SSF159127">
    <property type="entry name" value="HupF/HypC-like"/>
    <property type="match status" value="1"/>
</dbReference>
<dbReference type="EMBL" id="MHMV01000006">
    <property type="protein sequence ID" value="OGZ34965.1"/>
    <property type="molecule type" value="Genomic_DNA"/>
</dbReference>
<dbReference type="AlphaFoldDB" id="A0A1G2FA67"/>
<dbReference type="GO" id="GO:0051604">
    <property type="term" value="P:protein maturation"/>
    <property type="evidence" value="ECO:0007669"/>
    <property type="project" value="TreeGrafter"/>
</dbReference>
<proteinExistence type="inferred from homology"/>
<name>A0A1G2FA67_9BACT</name>
<accession>A0A1G2FA67</accession>
<protein>
    <recommendedName>
        <fullName evidence="4">HypC/HybG/HupF family hydrogenase formation chaperone</fullName>
    </recommendedName>
</protein>
<evidence type="ECO:0000313" key="3">
    <source>
        <dbReference type="Proteomes" id="UP000177725"/>
    </source>
</evidence>
<sequence length="67" mass="7389">MCLAIPKQVISVKKDSVTVKSSGGRQAVATLEPVKKGDWVLTQNNVIIRKISQKQAKEINSLLRNTK</sequence>
<dbReference type="PROSITE" id="PS01097">
    <property type="entry name" value="HUPF_HYPC"/>
    <property type="match status" value="1"/>
</dbReference>
<comment type="similarity">
    <text evidence="1">Belongs to the HupF/HypC family.</text>
</comment>
<dbReference type="InterPro" id="IPR019812">
    <property type="entry name" value="Hydgase_assmbl_chp_CS"/>
</dbReference>
<dbReference type="PANTHER" id="PTHR35177">
    <property type="entry name" value="HYDROGENASE MATURATION FACTOR HYBG"/>
    <property type="match status" value="1"/>
</dbReference>